<dbReference type="OrthoDB" id="4492972at2759"/>
<evidence type="ECO:0000313" key="3">
    <source>
        <dbReference type="EMBL" id="QPH12130.1"/>
    </source>
</evidence>
<sequence length="297" mass="32426">MHHRYHRFCAAKKVAIFPDGQKQEASLRPLFSIPSYPSIMALLNPVYAFVVPFLFVVTVPLAVLAGITTTLAFALLIFRVIMVYLDVALSLIPQSLASLKLRRRYIPHQDQMPAAFTNYSTGSSNGDSSTTALSIHQQSLFQRRRRRRPSSSISVLSSGGTTTPVGDFGLGLMPSVGPERDFEGIGGWRCGDDDEVWTTINSRMELPDRGFGRHHYRTPSGGGATTPGDGGVLMMKARRRSPETRAVVLTASSPTSCRTRTPSASRLQSLTTIGNAEDSYFALNASPKAWSSKKLST</sequence>
<accession>A0A7U3Q1R1</accession>
<dbReference type="AlphaFoldDB" id="A0A7U3Q1R1"/>
<evidence type="ECO:0000313" key="4">
    <source>
        <dbReference type="Proteomes" id="UP000594364"/>
    </source>
</evidence>
<feature type="transmembrane region" description="Helical" evidence="2">
    <location>
        <begin position="71"/>
        <end position="92"/>
    </location>
</feature>
<proteinExistence type="predicted"/>
<keyword evidence="2" id="KW-1133">Transmembrane helix</keyword>
<reference evidence="3 4" key="1">
    <citation type="journal article" date="2018" name="PLoS Genet.">
        <title>Repeat elements organise 3D genome structure and mediate transcription in the filamentous fungus Epichloe festucae.</title>
        <authorList>
            <person name="Winter D.J."/>
            <person name="Ganley A.R.D."/>
            <person name="Young C.A."/>
            <person name="Liachko I."/>
            <person name="Schardl C.L."/>
            <person name="Dupont P.Y."/>
            <person name="Berry D."/>
            <person name="Ram A."/>
            <person name="Scott B."/>
            <person name="Cox M.P."/>
        </authorList>
    </citation>
    <scope>NUCLEOTIDE SEQUENCE [LARGE SCALE GENOMIC DNA]</scope>
    <source>
        <strain evidence="3 4">Fl1</strain>
    </source>
</reference>
<evidence type="ECO:0000256" key="1">
    <source>
        <dbReference type="SAM" id="MobiDB-lite"/>
    </source>
</evidence>
<keyword evidence="2" id="KW-0472">Membrane</keyword>
<feature type="compositionally biased region" description="Gly residues" evidence="1">
    <location>
        <begin position="220"/>
        <end position="231"/>
    </location>
</feature>
<dbReference type="EMBL" id="CP031389">
    <property type="protein sequence ID" value="QPH12130.1"/>
    <property type="molecule type" value="Genomic_DNA"/>
</dbReference>
<keyword evidence="2" id="KW-0812">Transmembrane</keyword>
<organism evidence="3 4">
    <name type="scientific">Epichloe festucae (strain Fl1)</name>
    <dbReference type="NCBI Taxonomy" id="877507"/>
    <lineage>
        <taxon>Eukaryota</taxon>
        <taxon>Fungi</taxon>
        <taxon>Dikarya</taxon>
        <taxon>Ascomycota</taxon>
        <taxon>Pezizomycotina</taxon>
        <taxon>Sordariomycetes</taxon>
        <taxon>Hypocreomycetidae</taxon>
        <taxon>Hypocreales</taxon>
        <taxon>Clavicipitaceae</taxon>
        <taxon>Epichloe</taxon>
    </lineage>
</organism>
<feature type="region of interest" description="Disordered" evidence="1">
    <location>
        <begin position="139"/>
        <end position="160"/>
    </location>
</feature>
<gene>
    <name evidence="3" type="ORF">C2857_004210</name>
</gene>
<name>A0A7U3Q1R1_EPIFF</name>
<keyword evidence="4" id="KW-1185">Reference proteome</keyword>
<feature type="region of interest" description="Disordered" evidence="1">
    <location>
        <begin position="211"/>
        <end position="231"/>
    </location>
</feature>
<dbReference type="Proteomes" id="UP000594364">
    <property type="component" value="Chromosome 5"/>
</dbReference>
<protein>
    <submittedName>
        <fullName evidence="3">Uncharacterized protein</fullName>
    </submittedName>
</protein>
<evidence type="ECO:0000256" key="2">
    <source>
        <dbReference type="SAM" id="Phobius"/>
    </source>
</evidence>
<feature type="transmembrane region" description="Helical" evidence="2">
    <location>
        <begin position="46"/>
        <end position="65"/>
    </location>
</feature>